<dbReference type="Proteomes" id="UP001589568">
    <property type="component" value="Unassembled WGS sequence"/>
</dbReference>
<keyword evidence="3" id="KW-1185">Reference proteome</keyword>
<dbReference type="EMBL" id="JBHMCF010000017">
    <property type="protein sequence ID" value="MFB9471758.1"/>
    <property type="molecule type" value="Genomic_DNA"/>
</dbReference>
<evidence type="ECO:0000313" key="3">
    <source>
        <dbReference type="Proteomes" id="UP001589568"/>
    </source>
</evidence>
<protein>
    <submittedName>
        <fullName evidence="2">NADH-quinone oxidoreductase subunit H</fullName>
    </submittedName>
</protein>
<feature type="region of interest" description="Disordered" evidence="1">
    <location>
        <begin position="38"/>
        <end position="65"/>
    </location>
</feature>
<proteinExistence type="predicted"/>
<name>A0ABV5NN71_9ACTN</name>
<sequence>ALGAVIVVGALAIWMRFDTVDQRRKEAKKAQVEAEFEELSEEPAAGGFPVPPLDLPHYHGPAHHR</sequence>
<organism evidence="2 3">
    <name type="scientific">Nonomuraea salmonea</name>
    <dbReference type="NCBI Taxonomy" id="46181"/>
    <lineage>
        <taxon>Bacteria</taxon>
        <taxon>Bacillati</taxon>
        <taxon>Actinomycetota</taxon>
        <taxon>Actinomycetes</taxon>
        <taxon>Streptosporangiales</taxon>
        <taxon>Streptosporangiaceae</taxon>
        <taxon>Nonomuraea</taxon>
    </lineage>
</organism>
<reference evidence="2 3" key="1">
    <citation type="submission" date="2024-09" db="EMBL/GenBank/DDBJ databases">
        <authorList>
            <person name="Sun Q."/>
            <person name="Mori K."/>
        </authorList>
    </citation>
    <scope>NUCLEOTIDE SEQUENCE [LARGE SCALE GENOMIC DNA]</scope>
    <source>
        <strain evidence="2 3">JCM 3324</strain>
    </source>
</reference>
<accession>A0ABV5NN71</accession>
<evidence type="ECO:0000313" key="2">
    <source>
        <dbReference type="EMBL" id="MFB9471758.1"/>
    </source>
</evidence>
<gene>
    <name evidence="2" type="ORF">ACFFR3_19740</name>
</gene>
<feature type="non-terminal residue" evidence="2">
    <location>
        <position position="1"/>
    </location>
</feature>
<evidence type="ECO:0000256" key="1">
    <source>
        <dbReference type="SAM" id="MobiDB-lite"/>
    </source>
</evidence>
<comment type="caution">
    <text evidence="2">The sequence shown here is derived from an EMBL/GenBank/DDBJ whole genome shotgun (WGS) entry which is preliminary data.</text>
</comment>